<evidence type="ECO:0000259" key="2">
    <source>
        <dbReference type="Pfam" id="PF13439"/>
    </source>
</evidence>
<evidence type="ECO:0000313" key="4">
    <source>
        <dbReference type="Proteomes" id="UP001138961"/>
    </source>
</evidence>
<dbReference type="CDD" id="cd03801">
    <property type="entry name" value="GT4_PimA-like"/>
    <property type="match status" value="1"/>
</dbReference>
<dbReference type="EMBL" id="JAJATZ010000010">
    <property type="protein sequence ID" value="MCB5200650.1"/>
    <property type="molecule type" value="Genomic_DNA"/>
</dbReference>
<accession>A0ABS8BY35</accession>
<reference evidence="3" key="1">
    <citation type="submission" date="2021-10" db="EMBL/GenBank/DDBJ databases">
        <title>Loktanella gaetbuli sp. nov., isolated from a tidal flat.</title>
        <authorList>
            <person name="Park S."/>
            <person name="Yoon J.-H."/>
        </authorList>
    </citation>
    <scope>NUCLEOTIDE SEQUENCE</scope>
    <source>
        <strain evidence="3">TSTF-M6</strain>
    </source>
</reference>
<dbReference type="PANTHER" id="PTHR46401">
    <property type="entry name" value="GLYCOSYLTRANSFERASE WBBK-RELATED"/>
    <property type="match status" value="1"/>
</dbReference>
<dbReference type="PANTHER" id="PTHR46401:SF2">
    <property type="entry name" value="GLYCOSYLTRANSFERASE WBBK-RELATED"/>
    <property type="match status" value="1"/>
</dbReference>
<keyword evidence="1" id="KW-0808">Transferase</keyword>
<feature type="domain" description="Glycosyltransferase subfamily 4-like N-terminal" evidence="2">
    <location>
        <begin position="37"/>
        <end position="159"/>
    </location>
</feature>
<organism evidence="3 4">
    <name type="scientific">Loktanella gaetbuli</name>
    <dbReference type="NCBI Taxonomy" id="2881335"/>
    <lineage>
        <taxon>Bacteria</taxon>
        <taxon>Pseudomonadati</taxon>
        <taxon>Pseudomonadota</taxon>
        <taxon>Alphaproteobacteria</taxon>
        <taxon>Rhodobacterales</taxon>
        <taxon>Roseobacteraceae</taxon>
        <taxon>Loktanella</taxon>
    </lineage>
</organism>
<comment type="caution">
    <text evidence="3">The sequence shown here is derived from an EMBL/GenBank/DDBJ whole genome shotgun (WGS) entry which is preliminary data.</text>
</comment>
<dbReference type="Pfam" id="PF13439">
    <property type="entry name" value="Glyco_transf_4"/>
    <property type="match status" value="1"/>
</dbReference>
<dbReference type="Proteomes" id="UP001138961">
    <property type="component" value="Unassembled WGS sequence"/>
</dbReference>
<dbReference type="SUPFAM" id="SSF53756">
    <property type="entry name" value="UDP-Glycosyltransferase/glycogen phosphorylase"/>
    <property type="match status" value="1"/>
</dbReference>
<gene>
    <name evidence="3" type="ORF">LGQ03_15535</name>
</gene>
<dbReference type="InterPro" id="IPR028098">
    <property type="entry name" value="Glyco_trans_4-like_N"/>
</dbReference>
<evidence type="ECO:0000313" key="3">
    <source>
        <dbReference type="EMBL" id="MCB5200650.1"/>
    </source>
</evidence>
<evidence type="ECO:0000256" key="1">
    <source>
        <dbReference type="ARBA" id="ARBA00022679"/>
    </source>
</evidence>
<protein>
    <submittedName>
        <fullName evidence="3">Glycosyltransferase family 4 protein</fullName>
    </submittedName>
</protein>
<dbReference type="Gene3D" id="3.40.50.2000">
    <property type="entry name" value="Glycogen Phosphorylase B"/>
    <property type="match status" value="2"/>
</dbReference>
<proteinExistence type="predicted"/>
<sequence>MTGGGDMQVRAAPDWRQGNPYQQLLAQALSPLGVDVTFPCGYRRGLPLWRDLRSGPRPQILHLHWPEAYLRRTAPLLRAAYVLRTLADLALVKRGGTRLVWTAHNLTGHDTATPRLDLVFARRLAGLADRIITHGDGARDAVVDRLGADPARITVIPHGTFRDVYGPAPDRATARAALGLDPDLPLALFFGMIRPYKGVLPLLDAWEALGTRRGAAQLMIAGEAPDPTHASAVSARAQHLPQVRLDMGKVPDDRVPLLLAAADVLVLPFAASLTSGTVTLAQDYGVPVVVPRTPGTAEARNAVIADDTTPGPLGQAILQALALPRGPRTPDPATGWDRVAAQHRAVFEQALEAGT</sequence>
<name>A0ABS8BY35_9RHOB</name>
<dbReference type="Pfam" id="PF13692">
    <property type="entry name" value="Glyco_trans_1_4"/>
    <property type="match status" value="1"/>
</dbReference>
<dbReference type="RefSeq" id="WP_226749130.1">
    <property type="nucleotide sequence ID" value="NZ_JAJATZ010000010.1"/>
</dbReference>
<keyword evidence="4" id="KW-1185">Reference proteome</keyword>